<dbReference type="InterPro" id="IPR006222">
    <property type="entry name" value="GCVT_N"/>
</dbReference>
<protein>
    <submittedName>
        <fullName evidence="4">Aminomethyltransferase, mitochondrial</fullName>
    </submittedName>
</protein>
<dbReference type="PIRSF" id="PIRSF006487">
    <property type="entry name" value="GcvT"/>
    <property type="match status" value="1"/>
</dbReference>
<dbReference type="Gene3D" id="2.40.30.110">
    <property type="entry name" value="Aminomethyltransferase beta-barrel domains"/>
    <property type="match status" value="1"/>
</dbReference>
<dbReference type="EMBL" id="BGPR01000485">
    <property type="protein sequence ID" value="GBM22737.1"/>
    <property type="molecule type" value="Genomic_DNA"/>
</dbReference>
<dbReference type="OrthoDB" id="6537908at2759"/>
<feature type="domain" description="Aminomethyltransferase C-terminal" evidence="3">
    <location>
        <begin position="367"/>
        <end position="417"/>
    </location>
</feature>
<dbReference type="PANTHER" id="PTHR43757:SF2">
    <property type="entry name" value="AMINOMETHYLTRANSFERASE, MITOCHONDRIAL"/>
    <property type="match status" value="1"/>
</dbReference>
<dbReference type="InterPro" id="IPR028896">
    <property type="entry name" value="GcvT/YgfZ/DmdA"/>
</dbReference>
<name>A0A4Y2E260_ARAVE</name>
<dbReference type="InterPro" id="IPR029043">
    <property type="entry name" value="GcvT/YgfZ_C"/>
</dbReference>
<evidence type="ECO:0000259" key="3">
    <source>
        <dbReference type="Pfam" id="PF08669"/>
    </source>
</evidence>
<keyword evidence="5" id="KW-1185">Reference proteome</keyword>
<dbReference type="Gene3D" id="4.10.1250.10">
    <property type="entry name" value="Aminomethyltransferase fragment"/>
    <property type="match status" value="1"/>
</dbReference>
<dbReference type="SUPFAM" id="SSF103025">
    <property type="entry name" value="Folate-binding domain"/>
    <property type="match status" value="1"/>
</dbReference>
<evidence type="ECO:0000256" key="1">
    <source>
        <dbReference type="ARBA" id="ARBA00008609"/>
    </source>
</evidence>
<dbReference type="Proteomes" id="UP000499080">
    <property type="component" value="Unassembled WGS sequence"/>
</dbReference>
<dbReference type="SUPFAM" id="SSF101790">
    <property type="entry name" value="Aminomethyltransferase beta-barrel domain"/>
    <property type="match status" value="1"/>
</dbReference>
<evidence type="ECO:0000313" key="4">
    <source>
        <dbReference type="EMBL" id="GBM22737.1"/>
    </source>
</evidence>
<reference evidence="4 5" key="1">
    <citation type="journal article" date="2019" name="Sci. Rep.">
        <title>Orb-weaving spider Araneus ventricosus genome elucidates the spidroin gene catalogue.</title>
        <authorList>
            <person name="Kono N."/>
            <person name="Nakamura H."/>
            <person name="Ohtoshi R."/>
            <person name="Moran D.A.P."/>
            <person name="Shinohara A."/>
            <person name="Yoshida Y."/>
            <person name="Fujiwara M."/>
            <person name="Mori M."/>
            <person name="Tomita M."/>
            <person name="Arakawa K."/>
        </authorList>
    </citation>
    <scope>NUCLEOTIDE SEQUENCE [LARGE SCALE GENOMIC DNA]</scope>
</reference>
<dbReference type="InterPro" id="IPR013977">
    <property type="entry name" value="GcvT_C"/>
</dbReference>
<sequence length="443" mass="50199">MSLFSNLSINKTKGIVNINVVSWTKLLNKGGSWSSGDQLSSFWKGAEPQFRPIQFDRQQFLHRQQLTEDYEWDCETLDESIQKLPCHELHEENKAVFTQYSGFHVPICYENQELRNEVLDTRACGSIYDASYKRQFLLIGKDSSKFLDALVTSDIESLEEWQSVKTLMTNHNGGIIDELLVSKRTKEKLHIVANRPKVLTEVQNHLKSFEGDVSFQIAEEKCYLTFQGPECSTFLKTVFNNIENLRYMHNKEFDGAFITRCSTTGDDGYSISCKEGISLVNSLKKGYNKQEVNFISLKAKQCLTIEAGMCSSGVDFDENTTPVEADLTDLISKRKKKNGGFPGSEVILKQLRSKPSKIRKGFISEDAWLLKGGKVMSPKGEVVGEITSSTYSPCITTYIGMGYVSTSYCMESEELLFRNKKKGRLHKIPFVPNGILCNRMTNE</sequence>
<evidence type="ECO:0000313" key="5">
    <source>
        <dbReference type="Proteomes" id="UP000499080"/>
    </source>
</evidence>
<dbReference type="PANTHER" id="PTHR43757">
    <property type="entry name" value="AMINOMETHYLTRANSFERASE"/>
    <property type="match status" value="1"/>
</dbReference>
<dbReference type="Gene3D" id="3.30.70.1400">
    <property type="entry name" value="Aminomethyltransferase beta-barrel domains"/>
    <property type="match status" value="1"/>
</dbReference>
<dbReference type="InterPro" id="IPR027266">
    <property type="entry name" value="TrmE/GcvT-like"/>
</dbReference>
<proteinExistence type="inferred from homology"/>
<dbReference type="GO" id="GO:0008168">
    <property type="term" value="F:methyltransferase activity"/>
    <property type="evidence" value="ECO:0007669"/>
    <property type="project" value="UniProtKB-KW"/>
</dbReference>
<keyword evidence="4" id="KW-0489">Methyltransferase</keyword>
<gene>
    <name evidence="4" type="primary">GDCST_2</name>
    <name evidence="4" type="ORF">AVEN_81491_1</name>
</gene>
<dbReference type="Gene3D" id="3.30.1360.120">
    <property type="entry name" value="Probable tRNA modification gtpase trme, domain 1"/>
    <property type="match status" value="1"/>
</dbReference>
<keyword evidence="4" id="KW-0808">Transferase</keyword>
<organism evidence="4 5">
    <name type="scientific">Araneus ventricosus</name>
    <name type="common">Orbweaver spider</name>
    <name type="synonym">Epeira ventricosa</name>
    <dbReference type="NCBI Taxonomy" id="182803"/>
    <lineage>
        <taxon>Eukaryota</taxon>
        <taxon>Metazoa</taxon>
        <taxon>Ecdysozoa</taxon>
        <taxon>Arthropoda</taxon>
        <taxon>Chelicerata</taxon>
        <taxon>Arachnida</taxon>
        <taxon>Araneae</taxon>
        <taxon>Araneomorphae</taxon>
        <taxon>Entelegynae</taxon>
        <taxon>Araneoidea</taxon>
        <taxon>Araneidae</taxon>
        <taxon>Araneus</taxon>
    </lineage>
</organism>
<dbReference type="AlphaFoldDB" id="A0A4Y2E260"/>
<accession>A0A4Y2E260</accession>
<dbReference type="Pfam" id="PF01571">
    <property type="entry name" value="GCV_T"/>
    <property type="match status" value="1"/>
</dbReference>
<feature type="domain" description="GCVT N-terminal" evidence="2">
    <location>
        <begin position="87"/>
        <end position="335"/>
    </location>
</feature>
<comment type="caution">
    <text evidence="4">The sequence shown here is derived from an EMBL/GenBank/DDBJ whole genome shotgun (WGS) entry which is preliminary data.</text>
</comment>
<dbReference type="GO" id="GO:0032259">
    <property type="term" value="P:methylation"/>
    <property type="evidence" value="ECO:0007669"/>
    <property type="project" value="UniProtKB-KW"/>
</dbReference>
<dbReference type="Pfam" id="PF08669">
    <property type="entry name" value="GCV_T_C"/>
    <property type="match status" value="1"/>
</dbReference>
<evidence type="ECO:0000259" key="2">
    <source>
        <dbReference type="Pfam" id="PF01571"/>
    </source>
</evidence>
<comment type="similarity">
    <text evidence="1">Belongs to the GcvT family.</text>
</comment>